<evidence type="ECO:0000313" key="2">
    <source>
        <dbReference type="Proteomes" id="UP000540506"/>
    </source>
</evidence>
<proteinExistence type="predicted"/>
<sequence>MGLRREGGQAAGVGALERASDAGGAACEVEVFPAQAEEFALAEPGAQGEFEQRVQTVTAGGSEERAGFLGAEGFERRGRV</sequence>
<keyword evidence="2" id="KW-1185">Reference proteome</keyword>
<protein>
    <submittedName>
        <fullName evidence="1">Uncharacterized protein</fullName>
    </submittedName>
</protein>
<dbReference type="AlphaFoldDB" id="A0A7W7VTX8"/>
<organism evidence="1 2">
    <name type="scientific">Kitasatospora kifunensis</name>
    <name type="common">Streptomyces kifunensis</name>
    <dbReference type="NCBI Taxonomy" id="58351"/>
    <lineage>
        <taxon>Bacteria</taxon>
        <taxon>Bacillati</taxon>
        <taxon>Actinomycetota</taxon>
        <taxon>Actinomycetes</taxon>
        <taxon>Kitasatosporales</taxon>
        <taxon>Streptomycetaceae</taxon>
        <taxon>Kitasatospora</taxon>
    </lineage>
</organism>
<name>A0A7W7VTX8_KITKI</name>
<evidence type="ECO:0000313" key="1">
    <source>
        <dbReference type="EMBL" id="MBB4922722.1"/>
    </source>
</evidence>
<reference evidence="1 2" key="1">
    <citation type="submission" date="2020-08" db="EMBL/GenBank/DDBJ databases">
        <title>Sequencing the genomes of 1000 actinobacteria strains.</title>
        <authorList>
            <person name="Klenk H.-P."/>
        </authorList>
    </citation>
    <scope>NUCLEOTIDE SEQUENCE [LARGE SCALE GENOMIC DNA]</scope>
    <source>
        <strain evidence="1 2">DSM 41654</strain>
    </source>
</reference>
<dbReference type="Proteomes" id="UP000540506">
    <property type="component" value="Unassembled WGS sequence"/>
</dbReference>
<comment type="caution">
    <text evidence="1">The sequence shown here is derived from an EMBL/GenBank/DDBJ whole genome shotgun (WGS) entry which is preliminary data.</text>
</comment>
<dbReference type="EMBL" id="JACHJV010000001">
    <property type="protein sequence ID" value="MBB4922722.1"/>
    <property type="molecule type" value="Genomic_DNA"/>
</dbReference>
<accession>A0A7W7VTX8</accession>
<gene>
    <name evidence="1" type="ORF">FHR34_001715</name>
</gene>